<dbReference type="eggNOG" id="COG3245">
    <property type="taxonomic scope" value="Bacteria"/>
</dbReference>
<dbReference type="EMBL" id="CP000116">
    <property type="protein sequence ID" value="AAZ96793.1"/>
    <property type="molecule type" value="Genomic_DNA"/>
</dbReference>
<dbReference type="InterPro" id="IPR002323">
    <property type="entry name" value="Cyt_CIE"/>
</dbReference>
<dbReference type="GO" id="GO:0005506">
    <property type="term" value="F:iron ion binding"/>
    <property type="evidence" value="ECO:0007669"/>
    <property type="project" value="InterPro"/>
</dbReference>
<dbReference type="HOGENOM" id="CLU_082349_1_1_4"/>
<proteinExistence type="predicted"/>
<keyword evidence="2 6" id="KW-0349">Heme</keyword>
<evidence type="ECO:0000313" key="9">
    <source>
        <dbReference type="Proteomes" id="UP000008291"/>
    </source>
</evidence>
<keyword evidence="5 6" id="KW-0408">Iron</keyword>
<keyword evidence="3 6" id="KW-0479">Metal-binding</keyword>
<gene>
    <name evidence="8" type="ordered locus">Tbd_0840</name>
</gene>
<dbReference type="Proteomes" id="UP000008291">
    <property type="component" value="Chromosome"/>
</dbReference>
<organism evidence="8 9">
    <name type="scientific">Thiobacillus denitrificans (strain ATCC 25259 / T1)</name>
    <dbReference type="NCBI Taxonomy" id="292415"/>
    <lineage>
        <taxon>Bacteria</taxon>
        <taxon>Pseudomonadati</taxon>
        <taxon>Pseudomonadota</taxon>
        <taxon>Betaproteobacteria</taxon>
        <taxon>Nitrosomonadales</taxon>
        <taxon>Thiobacillaceae</taxon>
        <taxon>Thiobacillus</taxon>
    </lineage>
</organism>
<dbReference type="PROSITE" id="PS51007">
    <property type="entry name" value="CYTC"/>
    <property type="match status" value="1"/>
</dbReference>
<feature type="domain" description="Cytochrome c" evidence="7">
    <location>
        <begin position="43"/>
        <end position="123"/>
    </location>
</feature>
<dbReference type="GO" id="GO:0009055">
    <property type="term" value="F:electron transfer activity"/>
    <property type="evidence" value="ECO:0007669"/>
    <property type="project" value="InterPro"/>
</dbReference>
<dbReference type="RefSeq" id="WP_011311352.1">
    <property type="nucleotide sequence ID" value="NC_007404.1"/>
</dbReference>
<dbReference type="InterPro" id="IPR036909">
    <property type="entry name" value="Cyt_c-like_dom_sf"/>
</dbReference>
<evidence type="ECO:0000313" key="8">
    <source>
        <dbReference type="EMBL" id="AAZ96793.1"/>
    </source>
</evidence>
<dbReference type="PANTHER" id="PTHR40942">
    <property type="match status" value="1"/>
</dbReference>
<dbReference type="SUPFAM" id="SSF46626">
    <property type="entry name" value="Cytochrome c"/>
    <property type="match status" value="1"/>
</dbReference>
<evidence type="ECO:0000256" key="3">
    <source>
        <dbReference type="ARBA" id="ARBA00022723"/>
    </source>
</evidence>
<dbReference type="PRINTS" id="PR00607">
    <property type="entry name" value="CYTCHROMECIE"/>
</dbReference>
<dbReference type="GO" id="GO:0020037">
    <property type="term" value="F:heme binding"/>
    <property type="evidence" value="ECO:0007669"/>
    <property type="project" value="InterPro"/>
</dbReference>
<reference evidence="8 9" key="1">
    <citation type="journal article" date="2006" name="J. Bacteriol.">
        <title>The genome sequence of the obligately chemolithoautotrophic, facultatively anaerobic bacterium Thiobacillus denitrificans.</title>
        <authorList>
            <person name="Beller H.R."/>
            <person name="Chain P.S."/>
            <person name="Letain T.E."/>
            <person name="Chakicherla A."/>
            <person name="Larimer F.W."/>
            <person name="Richardson P.M."/>
            <person name="Coleman M.A."/>
            <person name="Wood A.P."/>
            <person name="Kelly D.P."/>
        </authorList>
    </citation>
    <scope>NUCLEOTIDE SEQUENCE [LARGE SCALE GENOMIC DNA]</scope>
    <source>
        <strain evidence="8 9">ATCC 25259</strain>
    </source>
</reference>
<evidence type="ECO:0000256" key="5">
    <source>
        <dbReference type="ARBA" id="ARBA00023004"/>
    </source>
</evidence>
<dbReference type="AlphaFoldDB" id="Q3SKI8"/>
<dbReference type="Pfam" id="PF13442">
    <property type="entry name" value="Cytochrome_CBB3"/>
    <property type="match status" value="1"/>
</dbReference>
<evidence type="ECO:0000256" key="6">
    <source>
        <dbReference type="PROSITE-ProRule" id="PRU00433"/>
    </source>
</evidence>
<evidence type="ECO:0000256" key="1">
    <source>
        <dbReference type="ARBA" id="ARBA00022448"/>
    </source>
</evidence>
<keyword evidence="4" id="KW-0249">Electron transport</keyword>
<dbReference type="STRING" id="292415.Tbd_0840"/>
<keyword evidence="1" id="KW-0813">Transport</keyword>
<dbReference type="KEGG" id="tbd:Tbd_0840"/>
<evidence type="ECO:0000256" key="4">
    <source>
        <dbReference type="ARBA" id="ARBA00022982"/>
    </source>
</evidence>
<accession>Q3SKI8</accession>
<evidence type="ECO:0000259" key="7">
    <source>
        <dbReference type="PROSITE" id="PS51007"/>
    </source>
</evidence>
<keyword evidence="9" id="KW-1185">Reference proteome</keyword>
<sequence>MKERDVLLAAMLGLAIGGCSAPPQRAGQATPAPDVAAPAAGKAALNSGEQVYREVCMACHATGIAGAPKFGNRGDWEKLIAEGQAIVTAHGWVGVRAMPPRGGRPDLTQEEFARAVVWMARSAGADWQDPDAAMLHAIHEEAEDRREELEKKEHDDD</sequence>
<dbReference type="PANTHER" id="PTHR40942:SF4">
    <property type="entry name" value="CYTOCHROME C5"/>
    <property type="match status" value="1"/>
</dbReference>
<dbReference type="PROSITE" id="PS51257">
    <property type="entry name" value="PROKAR_LIPOPROTEIN"/>
    <property type="match status" value="1"/>
</dbReference>
<dbReference type="Gene3D" id="1.10.760.10">
    <property type="entry name" value="Cytochrome c-like domain"/>
    <property type="match status" value="1"/>
</dbReference>
<protein>
    <submittedName>
        <fullName evidence="8">Putative cytochrome c5</fullName>
    </submittedName>
</protein>
<evidence type="ECO:0000256" key="2">
    <source>
        <dbReference type="ARBA" id="ARBA00022617"/>
    </source>
</evidence>
<dbReference type="InterPro" id="IPR009056">
    <property type="entry name" value="Cyt_c-like_dom"/>
</dbReference>
<name>Q3SKI8_THIDA</name>
<dbReference type="OrthoDB" id="9814708at2"/>